<feature type="chain" id="PRO_5040875170" description="DUF4124 domain-containing protein" evidence="1">
    <location>
        <begin position="25"/>
        <end position="167"/>
    </location>
</feature>
<organism evidence="2 3">
    <name type="scientific">Scleromatobacter humisilvae</name>
    <dbReference type="NCBI Taxonomy" id="2897159"/>
    <lineage>
        <taxon>Bacteria</taxon>
        <taxon>Pseudomonadati</taxon>
        <taxon>Pseudomonadota</taxon>
        <taxon>Betaproteobacteria</taxon>
        <taxon>Burkholderiales</taxon>
        <taxon>Sphaerotilaceae</taxon>
        <taxon>Scleromatobacter</taxon>
    </lineage>
</organism>
<protein>
    <recommendedName>
        <fullName evidence="4">DUF4124 domain-containing protein</fullName>
    </recommendedName>
</protein>
<sequence length="167" mass="17661">MVRSTGWAGFIALAGLALGGSAHAQAVHKCIVNGAAVYQAAACPAANDQKSLVIPAPPSQQELLDATANGRLQSVQPGATAPTQATPRRYDRNRTLLIELTPSQQDAPAAPSNNCDQLNQSYQDAKYRRDELSAPGSGATRSAALQRAIDDMKRVQDQAANTQCHLR</sequence>
<comment type="caution">
    <text evidence="2">The sequence shown here is derived from an EMBL/GenBank/DDBJ whole genome shotgun (WGS) entry which is preliminary data.</text>
</comment>
<proteinExistence type="predicted"/>
<reference evidence="2" key="1">
    <citation type="submission" date="2021-11" db="EMBL/GenBank/DDBJ databases">
        <title>BS-T2-15 a new species belonging to the Comamonadaceae family isolated from the soil of a French oak forest.</title>
        <authorList>
            <person name="Mieszkin S."/>
            <person name="Alain K."/>
        </authorList>
    </citation>
    <scope>NUCLEOTIDE SEQUENCE</scope>
    <source>
        <strain evidence="2">BS-T2-15</strain>
    </source>
</reference>
<evidence type="ECO:0008006" key="4">
    <source>
        <dbReference type="Google" id="ProtNLM"/>
    </source>
</evidence>
<dbReference type="EMBL" id="JAJLJH010000001">
    <property type="protein sequence ID" value="MCK9684592.1"/>
    <property type="molecule type" value="Genomic_DNA"/>
</dbReference>
<accession>A0A9X1YHP1</accession>
<dbReference type="Proteomes" id="UP001139353">
    <property type="component" value="Unassembled WGS sequence"/>
</dbReference>
<evidence type="ECO:0000256" key="1">
    <source>
        <dbReference type="SAM" id="SignalP"/>
    </source>
</evidence>
<dbReference type="AlphaFoldDB" id="A0A9X1YHP1"/>
<name>A0A9X1YHP1_9BURK</name>
<keyword evidence="1" id="KW-0732">Signal</keyword>
<gene>
    <name evidence="2" type="ORF">LPC04_02600</name>
</gene>
<evidence type="ECO:0000313" key="3">
    <source>
        <dbReference type="Proteomes" id="UP001139353"/>
    </source>
</evidence>
<dbReference type="RefSeq" id="WP_275680618.1">
    <property type="nucleotide sequence ID" value="NZ_JAJLJH010000001.1"/>
</dbReference>
<evidence type="ECO:0000313" key="2">
    <source>
        <dbReference type="EMBL" id="MCK9684592.1"/>
    </source>
</evidence>
<feature type="signal peptide" evidence="1">
    <location>
        <begin position="1"/>
        <end position="24"/>
    </location>
</feature>
<keyword evidence="3" id="KW-1185">Reference proteome</keyword>